<keyword evidence="5" id="KW-1185">Reference proteome</keyword>
<evidence type="ECO:0000256" key="2">
    <source>
        <dbReference type="SAM" id="Phobius"/>
    </source>
</evidence>
<protein>
    <recommendedName>
        <fullName evidence="3">DUF1707 domain-containing protein</fullName>
    </recommendedName>
</protein>
<dbReference type="PANTHER" id="PTHR40763:SF4">
    <property type="entry name" value="DUF1707 DOMAIN-CONTAINING PROTEIN"/>
    <property type="match status" value="1"/>
</dbReference>
<gene>
    <name evidence="4" type="ORF">GCM10022214_15550</name>
</gene>
<evidence type="ECO:0000259" key="3">
    <source>
        <dbReference type="Pfam" id="PF08044"/>
    </source>
</evidence>
<reference evidence="5" key="1">
    <citation type="journal article" date="2019" name="Int. J. Syst. Evol. Microbiol.">
        <title>The Global Catalogue of Microorganisms (GCM) 10K type strain sequencing project: providing services to taxonomists for standard genome sequencing and annotation.</title>
        <authorList>
            <consortium name="The Broad Institute Genomics Platform"/>
            <consortium name="The Broad Institute Genome Sequencing Center for Infectious Disease"/>
            <person name="Wu L."/>
            <person name="Ma J."/>
        </authorList>
    </citation>
    <scope>NUCLEOTIDE SEQUENCE [LARGE SCALE GENOMIC DNA]</scope>
    <source>
        <strain evidence="5">JCM 16702</strain>
    </source>
</reference>
<proteinExistence type="predicted"/>
<comment type="caution">
    <text evidence="4">The sequence shown here is derived from an EMBL/GenBank/DDBJ whole genome shotgun (WGS) entry which is preliminary data.</text>
</comment>
<feature type="transmembrane region" description="Helical" evidence="2">
    <location>
        <begin position="119"/>
        <end position="140"/>
    </location>
</feature>
<name>A0ABP7VAG1_9ACTN</name>
<keyword evidence="2" id="KW-0812">Transmembrane</keyword>
<dbReference type="RefSeq" id="WP_344942922.1">
    <property type="nucleotide sequence ID" value="NZ_BAAAZG010000005.1"/>
</dbReference>
<keyword evidence="2" id="KW-0472">Membrane</keyword>
<evidence type="ECO:0000313" key="4">
    <source>
        <dbReference type="EMBL" id="GAA4063016.1"/>
    </source>
</evidence>
<keyword evidence="2" id="KW-1133">Transmembrane helix</keyword>
<feature type="domain" description="DUF1707" evidence="3">
    <location>
        <begin position="38"/>
        <end position="90"/>
    </location>
</feature>
<organism evidence="4 5">
    <name type="scientific">Actinomadura miaoliensis</name>
    <dbReference type="NCBI Taxonomy" id="430685"/>
    <lineage>
        <taxon>Bacteria</taxon>
        <taxon>Bacillati</taxon>
        <taxon>Actinomycetota</taxon>
        <taxon>Actinomycetes</taxon>
        <taxon>Streptosporangiales</taxon>
        <taxon>Thermomonosporaceae</taxon>
        <taxon>Actinomadura</taxon>
    </lineage>
</organism>
<feature type="transmembrane region" description="Helical" evidence="2">
    <location>
        <begin position="146"/>
        <end position="165"/>
    </location>
</feature>
<sequence length="185" mass="19800">MHNTPHGAPHGLPHDARHRAPHDAPHDAPDGVPHAPAMRASDADRTAVIERLGDALAEGALDTAEYQRRLDAAATAVTTAQLAPLTADLPVSRAAQAKAAAARRAARARADKRAWFDEWGYWAGGALIMTVIWAATSLQAGEWKTYWPAAPLGIWAAVLISYAVWPDKPRDRDHHDPGGPDATAK</sequence>
<evidence type="ECO:0000313" key="5">
    <source>
        <dbReference type="Proteomes" id="UP001500683"/>
    </source>
</evidence>
<dbReference type="Proteomes" id="UP001500683">
    <property type="component" value="Unassembled WGS sequence"/>
</dbReference>
<dbReference type="InterPro" id="IPR012551">
    <property type="entry name" value="DUF1707_SHOCT-like"/>
</dbReference>
<feature type="region of interest" description="Disordered" evidence="1">
    <location>
        <begin position="1"/>
        <end position="41"/>
    </location>
</feature>
<accession>A0ABP7VAG1</accession>
<dbReference type="Pfam" id="PF08044">
    <property type="entry name" value="DUF1707"/>
    <property type="match status" value="1"/>
</dbReference>
<dbReference type="PANTHER" id="PTHR40763">
    <property type="entry name" value="MEMBRANE PROTEIN-RELATED"/>
    <property type="match status" value="1"/>
</dbReference>
<evidence type="ECO:0000256" key="1">
    <source>
        <dbReference type="SAM" id="MobiDB-lite"/>
    </source>
</evidence>
<dbReference type="EMBL" id="BAAAZG010000005">
    <property type="protein sequence ID" value="GAA4063016.1"/>
    <property type="molecule type" value="Genomic_DNA"/>
</dbReference>